<dbReference type="PROSITE" id="PS50234">
    <property type="entry name" value="VWFA"/>
    <property type="match status" value="1"/>
</dbReference>
<dbReference type="Gene3D" id="3.30.450.20">
    <property type="entry name" value="PAS domain"/>
    <property type="match status" value="1"/>
</dbReference>
<sequence>MSWPLEESTKSKDLHDFRMTDWYVGASTSPKDVVIMVETSFSMDNSAMELAKVVVKSLLSTLGDNDFVNVFTFSDVTKELIPCFKDLLVQANELNKREIIHGLDNIQMEQGANFSAALVTGFEILHRYNRTSQGCQCNQALMLISTGPKGDYRHLFKEYNWPHMPVRVFTYLVGKDKSGATELYWIACSNKGYYEYVDKAENVDEKVLNYLRVLSRPMVMYQNDHPIHWTPVYAGGQVRTANLLGVVGTDIPIQQIKKLVPPHKLGVNGYAFIVNNNGQILFHPDLRPLFIDSLKPIYNSVDLTSVELLDSDLNPREINNSLLNDLRNDMINQKEGETELKVKVHYDNMKRVTTRRNKYFYHPIEGTPFSLGLALPDGYGLYEVEAQEEIKLSHVNVTEYFKGKNWRVHPEWVYCEYNYANEHKFSSAEEQVLHFLSRTRRPAWKWMSVRPRSPSRPHEAGQGGTKKMERDSHYCKFIPTASDRDLMQSLVFDAMVTQGLETAGPSSLKEDKQY</sequence>
<evidence type="ECO:0000313" key="2">
    <source>
        <dbReference type="Proteomes" id="UP000015103"/>
    </source>
</evidence>
<dbReference type="InterPro" id="IPR051173">
    <property type="entry name" value="Ca_channel_alpha-2/delta"/>
</dbReference>
<dbReference type="FunFam" id="3.30.450.20:FF:000057">
    <property type="entry name" value="Voltage-dependent calcium channel subunit alpha-2/delta-4"/>
    <property type="match status" value="1"/>
</dbReference>
<dbReference type="OMA" id="MERDSHY"/>
<dbReference type="Pfam" id="PF13519">
    <property type="entry name" value="VWA_2"/>
    <property type="match status" value="1"/>
</dbReference>
<dbReference type="PANTHER" id="PTHR10166:SF37">
    <property type="entry name" value="STOLID, ISOFORM H"/>
    <property type="match status" value="1"/>
</dbReference>
<dbReference type="EnsemblMetazoa" id="RPRC001015-RA">
    <property type="protein sequence ID" value="RPRC001015-PA"/>
    <property type="gene ID" value="RPRC001015"/>
</dbReference>
<reference evidence="1" key="1">
    <citation type="submission" date="2015-05" db="UniProtKB">
        <authorList>
            <consortium name="EnsemblMetazoa"/>
        </authorList>
    </citation>
    <scope>IDENTIFICATION</scope>
</reference>
<dbReference type="PANTHER" id="PTHR10166">
    <property type="entry name" value="VOLTAGE-DEPENDENT CALCIUM CHANNEL SUBUNIT ALPHA-2/DELTA-RELATED"/>
    <property type="match status" value="1"/>
</dbReference>
<keyword evidence="2" id="KW-1185">Reference proteome</keyword>
<dbReference type="CDD" id="cd12912">
    <property type="entry name" value="PDC2_MCP_like"/>
    <property type="match status" value="1"/>
</dbReference>
<dbReference type="VEuPathDB" id="VectorBase:RPRC001015"/>
<dbReference type="STRING" id="13249.T1HAG0"/>
<evidence type="ECO:0000313" key="1">
    <source>
        <dbReference type="EnsemblMetazoa" id="RPRC001015-PA"/>
    </source>
</evidence>
<accession>T1HAG0</accession>
<dbReference type="InParanoid" id="T1HAG0"/>
<proteinExistence type="predicted"/>
<dbReference type="SUPFAM" id="SSF53300">
    <property type="entry name" value="vWA-like"/>
    <property type="match status" value="1"/>
</dbReference>
<protein>
    <submittedName>
        <fullName evidence="1">VWFA domain-containing protein</fullName>
    </submittedName>
</protein>
<dbReference type="eggNOG" id="KOG2353">
    <property type="taxonomic scope" value="Eukaryota"/>
</dbReference>
<dbReference type="FunFam" id="3.40.50.410:FF:000007">
    <property type="entry name" value="Calcium voltage-gated channel auxiliary subunit alpha2delta 3"/>
    <property type="match status" value="1"/>
</dbReference>
<dbReference type="EMBL" id="ACPB03005734">
    <property type="status" value="NOT_ANNOTATED_CDS"/>
    <property type="molecule type" value="Genomic_DNA"/>
</dbReference>
<dbReference type="AlphaFoldDB" id="T1HAG0"/>
<organism evidence="1 2">
    <name type="scientific">Rhodnius prolixus</name>
    <name type="common">Triatomid bug</name>
    <dbReference type="NCBI Taxonomy" id="13249"/>
    <lineage>
        <taxon>Eukaryota</taxon>
        <taxon>Metazoa</taxon>
        <taxon>Ecdysozoa</taxon>
        <taxon>Arthropoda</taxon>
        <taxon>Hexapoda</taxon>
        <taxon>Insecta</taxon>
        <taxon>Pterygota</taxon>
        <taxon>Neoptera</taxon>
        <taxon>Paraneoptera</taxon>
        <taxon>Hemiptera</taxon>
        <taxon>Heteroptera</taxon>
        <taxon>Panheteroptera</taxon>
        <taxon>Cimicomorpha</taxon>
        <taxon>Reduviidae</taxon>
        <taxon>Triatominae</taxon>
        <taxon>Rhodnius</taxon>
    </lineage>
</organism>
<dbReference type="GO" id="GO:0005891">
    <property type="term" value="C:voltage-gated calcium channel complex"/>
    <property type="evidence" value="ECO:0007669"/>
    <property type="project" value="TreeGrafter"/>
</dbReference>
<dbReference type="InterPro" id="IPR002035">
    <property type="entry name" value="VWF_A"/>
</dbReference>
<dbReference type="InterPro" id="IPR036465">
    <property type="entry name" value="vWFA_dom_sf"/>
</dbReference>
<dbReference type="SMART" id="SM00327">
    <property type="entry name" value="VWA"/>
    <property type="match status" value="1"/>
</dbReference>
<name>T1HAG0_RHOPR</name>
<dbReference type="Gene3D" id="3.40.50.410">
    <property type="entry name" value="von Willebrand factor, type A domain"/>
    <property type="match status" value="1"/>
</dbReference>
<dbReference type="HOGENOM" id="CLU_004660_3_0_1"/>
<dbReference type="Proteomes" id="UP000015103">
    <property type="component" value="Unassembled WGS sequence"/>
</dbReference>
<dbReference type="GO" id="GO:0005245">
    <property type="term" value="F:voltage-gated calcium channel activity"/>
    <property type="evidence" value="ECO:0007669"/>
    <property type="project" value="TreeGrafter"/>
</dbReference>